<protein>
    <submittedName>
        <fullName evidence="3">Amidohydrolase family protein</fullName>
    </submittedName>
</protein>
<sequence length="129" mass="14531">MLRLILSGTFERFKELQVIIGHMGETLPMMMARCDTIFKPETTHLPRTISQTLQEQVFITTSGIFTQPPLMAAIATFGIDRILFSVDYPFSTNEQGRSFLAELALSPDELDKLSHGNADRLLNLKQMAL</sequence>
<dbReference type="EMBL" id="JAFMYW010000001">
    <property type="protein sequence ID" value="MBO0947078.1"/>
    <property type="molecule type" value="Genomic_DNA"/>
</dbReference>
<dbReference type="PANTHER" id="PTHR21240:SF30">
    <property type="entry name" value="AMIDOHYDROLASE-RELATED DOMAIN-CONTAINING PROTEIN-RELATED"/>
    <property type="match status" value="1"/>
</dbReference>
<dbReference type="RefSeq" id="WP_207327000.1">
    <property type="nucleotide sequence ID" value="NZ_JAFMYW010000001.1"/>
</dbReference>
<dbReference type="Gene3D" id="3.20.20.140">
    <property type="entry name" value="Metal-dependent hydrolases"/>
    <property type="match status" value="1"/>
</dbReference>
<gene>
    <name evidence="3" type="ORF">J2I46_00680</name>
</gene>
<keyword evidence="4" id="KW-1185">Reference proteome</keyword>
<evidence type="ECO:0000313" key="4">
    <source>
        <dbReference type="Proteomes" id="UP000664628"/>
    </source>
</evidence>
<dbReference type="PANTHER" id="PTHR21240">
    <property type="entry name" value="2-AMINO-3-CARBOXYLMUCONATE-6-SEMIALDEHYDE DECARBOXYLASE"/>
    <property type="match status" value="1"/>
</dbReference>
<evidence type="ECO:0000259" key="2">
    <source>
        <dbReference type="Pfam" id="PF04909"/>
    </source>
</evidence>
<name>A0ABS3JAQ9_9BACT</name>
<dbReference type="Pfam" id="PF04909">
    <property type="entry name" value="Amidohydro_2"/>
    <property type="match status" value="1"/>
</dbReference>
<keyword evidence="1" id="KW-0456">Lyase</keyword>
<evidence type="ECO:0000256" key="1">
    <source>
        <dbReference type="ARBA" id="ARBA00023239"/>
    </source>
</evidence>
<dbReference type="InterPro" id="IPR032465">
    <property type="entry name" value="ACMSD"/>
</dbReference>
<reference evidence="3 4" key="1">
    <citation type="submission" date="2021-03" db="EMBL/GenBank/DDBJ databases">
        <title>Fibrella sp. HMF5405 genome sequencing and assembly.</title>
        <authorList>
            <person name="Kang H."/>
            <person name="Kim H."/>
            <person name="Bae S."/>
            <person name="Joh K."/>
        </authorList>
    </citation>
    <scope>NUCLEOTIDE SEQUENCE [LARGE SCALE GENOMIC DNA]</scope>
    <source>
        <strain evidence="3 4">HMF5405</strain>
    </source>
</reference>
<dbReference type="SUPFAM" id="SSF51556">
    <property type="entry name" value="Metallo-dependent hydrolases"/>
    <property type="match status" value="1"/>
</dbReference>
<comment type="caution">
    <text evidence="3">The sequence shown here is derived from an EMBL/GenBank/DDBJ whole genome shotgun (WGS) entry which is preliminary data.</text>
</comment>
<feature type="domain" description="Amidohydrolase-related" evidence="2">
    <location>
        <begin position="3"/>
        <end position="124"/>
    </location>
</feature>
<evidence type="ECO:0000313" key="3">
    <source>
        <dbReference type="EMBL" id="MBO0947078.1"/>
    </source>
</evidence>
<organism evidence="3 4">
    <name type="scientific">Fibrella forsythiae</name>
    <dbReference type="NCBI Taxonomy" id="2817061"/>
    <lineage>
        <taxon>Bacteria</taxon>
        <taxon>Pseudomonadati</taxon>
        <taxon>Bacteroidota</taxon>
        <taxon>Cytophagia</taxon>
        <taxon>Cytophagales</taxon>
        <taxon>Spirosomataceae</taxon>
        <taxon>Fibrella</taxon>
    </lineage>
</organism>
<accession>A0ABS3JAQ9</accession>
<proteinExistence type="predicted"/>
<dbReference type="InterPro" id="IPR006680">
    <property type="entry name" value="Amidohydro-rel"/>
</dbReference>
<dbReference type="InterPro" id="IPR032466">
    <property type="entry name" value="Metal_Hydrolase"/>
</dbReference>
<dbReference type="Proteomes" id="UP000664628">
    <property type="component" value="Unassembled WGS sequence"/>
</dbReference>